<keyword evidence="3" id="KW-1185">Reference proteome</keyword>
<protein>
    <submittedName>
        <fullName evidence="2">Uncharacterized protein</fullName>
    </submittedName>
</protein>
<reference evidence="2 3" key="1">
    <citation type="submission" date="2019-09" db="EMBL/GenBank/DDBJ databases">
        <title>Chitinophaga ginsengihumi sp. nov., isolated from soil of ginseng rhizosphere.</title>
        <authorList>
            <person name="Lee J."/>
        </authorList>
    </citation>
    <scope>NUCLEOTIDE SEQUENCE [LARGE SCALE GENOMIC DNA]</scope>
    <source>
        <strain evidence="2 3">BN140078</strain>
    </source>
</reference>
<comment type="caution">
    <text evidence="2">The sequence shown here is derived from an EMBL/GenBank/DDBJ whole genome shotgun (WGS) entry which is preliminary data.</text>
</comment>
<organism evidence="2 3">
    <name type="scientific">Chitinophaga agrisoli</name>
    <dbReference type="NCBI Taxonomy" id="2607653"/>
    <lineage>
        <taxon>Bacteria</taxon>
        <taxon>Pseudomonadati</taxon>
        <taxon>Bacteroidota</taxon>
        <taxon>Chitinophagia</taxon>
        <taxon>Chitinophagales</taxon>
        <taxon>Chitinophagaceae</taxon>
        <taxon>Chitinophaga</taxon>
    </lineage>
</organism>
<accession>A0A5B2VXN2</accession>
<evidence type="ECO:0000313" key="2">
    <source>
        <dbReference type="EMBL" id="KAA2243007.1"/>
    </source>
</evidence>
<dbReference type="EMBL" id="VUOC01000002">
    <property type="protein sequence ID" value="KAA2243007.1"/>
    <property type="molecule type" value="Genomic_DNA"/>
</dbReference>
<reference evidence="2 3" key="2">
    <citation type="submission" date="2019-09" db="EMBL/GenBank/DDBJ databases">
        <authorList>
            <person name="Jin C."/>
        </authorList>
    </citation>
    <scope>NUCLEOTIDE SEQUENCE [LARGE SCALE GENOMIC DNA]</scope>
    <source>
        <strain evidence="2 3">BN140078</strain>
    </source>
</reference>
<evidence type="ECO:0000313" key="3">
    <source>
        <dbReference type="Proteomes" id="UP000324611"/>
    </source>
</evidence>
<dbReference type="Proteomes" id="UP000324611">
    <property type="component" value="Unassembled WGS sequence"/>
</dbReference>
<name>A0A5B2VXN2_9BACT</name>
<proteinExistence type="predicted"/>
<keyword evidence="1" id="KW-0732">Signal</keyword>
<dbReference type="RefSeq" id="WP_149837883.1">
    <property type="nucleotide sequence ID" value="NZ_VUOC01000002.1"/>
</dbReference>
<feature type="signal peptide" evidence="1">
    <location>
        <begin position="1"/>
        <end position="29"/>
    </location>
</feature>
<evidence type="ECO:0000256" key="1">
    <source>
        <dbReference type="SAM" id="SignalP"/>
    </source>
</evidence>
<feature type="chain" id="PRO_5023075526" evidence="1">
    <location>
        <begin position="30"/>
        <end position="115"/>
    </location>
</feature>
<dbReference type="AlphaFoldDB" id="A0A5B2VXN2"/>
<sequence>MKRIFNAKTAIAACLVVTIVTLSSFTRNGNPALLGSSQSASLQLADGPQSAAAGLPTTYIVPTVYVVPYTRLITVTRYITQTDLEVATSTIIPIQPGQGVLSPAQKLQRKMSSLD</sequence>
<gene>
    <name evidence="2" type="ORF">F0L74_10830</name>
</gene>